<protein>
    <submittedName>
        <fullName evidence="2">Uncharacterized protein</fullName>
    </submittedName>
</protein>
<feature type="region of interest" description="Disordered" evidence="1">
    <location>
        <begin position="18"/>
        <end position="78"/>
    </location>
</feature>
<organism evidence="2">
    <name type="scientific">bioreactor metagenome</name>
    <dbReference type="NCBI Taxonomy" id="1076179"/>
    <lineage>
        <taxon>unclassified sequences</taxon>
        <taxon>metagenomes</taxon>
        <taxon>ecological metagenomes</taxon>
    </lineage>
</organism>
<name>A0A645ITA2_9ZZZZ</name>
<sequence length="114" mass="12299">MGGFQRFAALNQNAEFRTLSGANHDGGRGSQPKRAGAGDDQHGHEDIEHKVEVLACERPDDGGEHGNADDGGHKVAGDHVRELRNGRFASLRLLDEMDDLRQRGVLANLGYGKA</sequence>
<comment type="caution">
    <text evidence="2">The sequence shown here is derived from an EMBL/GenBank/DDBJ whole genome shotgun (WGS) entry which is preliminary data.</text>
</comment>
<feature type="compositionally biased region" description="Basic and acidic residues" evidence="1">
    <location>
        <begin position="36"/>
        <end position="78"/>
    </location>
</feature>
<accession>A0A645ITA2</accession>
<dbReference type="AlphaFoldDB" id="A0A645ITA2"/>
<dbReference type="EMBL" id="VSSQ01114525">
    <property type="protein sequence ID" value="MPN50383.1"/>
    <property type="molecule type" value="Genomic_DNA"/>
</dbReference>
<gene>
    <name evidence="2" type="ORF">SDC9_198009</name>
</gene>
<evidence type="ECO:0000313" key="2">
    <source>
        <dbReference type="EMBL" id="MPN50383.1"/>
    </source>
</evidence>
<dbReference type="AntiFam" id="ANF00076">
    <property type="entry name" value="Shadow ORF (opposite copA)"/>
</dbReference>
<reference evidence="2" key="1">
    <citation type="submission" date="2019-08" db="EMBL/GenBank/DDBJ databases">
        <authorList>
            <person name="Kucharzyk K."/>
            <person name="Murdoch R.W."/>
            <person name="Higgins S."/>
            <person name="Loffler F."/>
        </authorList>
    </citation>
    <scope>NUCLEOTIDE SEQUENCE</scope>
</reference>
<evidence type="ECO:0000256" key="1">
    <source>
        <dbReference type="SAM" id="MobiDB-lite"/>
    </source>
</evidence>
<proteinExistence type="predicted"/>